<dbReference type="EMBL" id="JAATIP010000031">
    <property type="protein sequence ID" value="KAF4389829.1"/>
    <property type="molecule type" value="Genomic_DNA"/>
</dbReference>
<sequence>MYGNYSSPIYTRAADNGQSEWGFQFHHQGMAYHPQLEDVLEQPVSNSSTASSGCSSYSSPSSLGSAAAHHLQRSESSHSLQNKNNGAHRALSSVAELLIDSQTSSVRRVYSTGDLQRIKMMQHSYRYSSSESPISSESNAIIEGMNKACRYSPEEKKERIERYRSKRNQRNFNKKIKYACRKTLADSRPRIRGRFARNEEIIERNCDEILGQDQDDDNQYYWTQINNNNNNNNNYNNNGIHEDQEDQYNNHDHDDDENWINLLDAFSSNFIPN</sequence>
<accession>A0A7J6HD35</accession>
<evidence type="ECO:0000313" key="7">
    <source>
        <dbReference type="EMBL" id="KAF4392419.1"/>
    </source>
</evidence>
<feature type="domain" description="CCT" evidence="5">
    <location>
        <begin position="156"/>
        <end position="198"/>
    </location>
</feature>
<gene>
    <name evidence="6" type="ORF">F8388_009962</name>
    <name evidence="7" type="ORF">G4B88_005378</name>
</gene>
<name>A0A7J6HD35_CANSA</name>
<comment type="subcellular location">
    <subcellularLocation>
        <location evidence="1 3">Nucleus</location>
    </subcellularLocation>
</comment>
<dbReference type="Proteomes" id="UP000525078">
    <property type="component" value="Unassembled WGS sequence"/>
</dbReference>
<evidence type="ECO:0000256" key="2">
    <source>
        <dbReference type="ARBA" id="ARBA00023242"/>
    </source>
</evidence>
<dbReference type="AlphaFoldDB" id="A0A7J6HD35"/>
<evidence type="ECO:0000256" key="4">
    <source>
        <dbReference type="SAM" id="MobiDB-lite"/>
    </source>
</evidence>
<dbReference type="PROSITE" id="PS51017">
    <property type="entry name" value="CCT"/>
    <property type="match status" value="1"/>
</dbReference>
<evidence type="ECO:0000259" key="5">
    <source>
        <dbReference type="PROSITE" id="PS51017"/>
    </source>
</evidence>
<dbReference type="InterPro" id="IPR010402">
    <property type="entry name" value="CCT_domain"/>
</dbReference>
<dbReference type="GO" id="GO:0005634">
    <property type="term" value="C:nucleus"/>
    <property type="evidence" value="ECO:0007669"/>
    <property type="project" value="UniProtKB-SubCell"/>
</dbReference>
<evidence type="ECO:0000313" key="6">
    <source>
        <dbReference type="EMBL" id="KAF4389829.1"/>
    </source>
</evidence>
<keyword evidence="9" id="KW-1185">Reference proteome</keyword>
<dbReference type="EMBL" id="JAATIQ010000053">
    <property type="protein sequence ID" value="KAF4392419.1"/>
    <property type="molecule type" value="Genomic_DNA"/>
</dbReference>
<dbReference type="PANTHER" id="PTHR31319:SF114">
    <property type="entry name" value="OS12G0262400 PROTEIN"/>
    <property type="match status" value="1"/>
</dbReference>
<dbReference type="PANTHER" id="PTHR31319">
    <property type="entry name" value="ZINC FINGER PROTEIN CONSTANS-LIKE 4"/>
    <property type="match status" value="1"/>
</dbReference>
<dbReference type="Proteomes" id="UP000583929">
    <property type="component" value="Unassembled WGS sequence"/>
</dbReference>
<proteinExistence type="predicted"/>
<reference evidence="8 9" key="1">
    <citation type="journal article" date="2020" name="bioRxiv">
        <title>Sequence and annotation of 42 cannabis genomes reveals extensive copy number variation in cannabinoid synthesis and pathogen resistance genes.</title>
        <authorList>
            <person name="Mckernan K.J."/>
            <person name="Helbert Y."/>
            <person name="Kane L.T."/>
            <person name="Ebling H."/>
            <person name="Zhang L."/>
            <person name="Liu B."/>
            <person name="Eaton Z."/>
            <person name="Mclaughlin S."/>
            <person name="Kingan S."/>
            <person name="Baybayan P."/>
            <person name="Concepcion G."/>
            <person name="Jordan M."/>
            <person name="Riva A."/>
            <person name="Barbazuk W."/>
            <person name="Harkins T."/>
        </authorList>
    </citation>
    <scope>NUCLEOTIDE SEQUENCE [LARGE SCALE GENOMIC DNA]</scope>
    <source>
        <strain evidence="8 9">cv. Jamaican Lion 4</strain>
        <strain evidence="7">Father</strain>
        <strain evidence="6">Mother</strain>
        <tissue evidence="7">Leaf</tissue>
    </source>
</reference>
<comment type="caution">
    <text evidence="7">The sequence shown here is derived from an EMBL/GenBank/DDBJ whole genome shotgun (WGS) entry which is preliminary data.</text>
</comment>
<organism evidence="7 9">
    <name type="scientific">Cannabis sativa</name>
    <name type="common">Hemp</name>
    <name type="synonym">Marijuana</name>
    <dbReference type="NCBI Taxonomy" id="3483"/>
    <lineage>
        <taxon>Eukaryota</taxon>
        <taxon>Viridiplantae</taxon>
        <taxon>Streptophyta</taxon>
        <taxon>Embryophyta</taxon>
        <taxon>Tracheophyta</taxon>
        <taxon>Spermatophyta</taxon>
        <taxon>Magnoliopsida</taxon>
        <taxon>eudicotyledons</taxon>
        <taxon>Gunneridae</taxon>
        <taxon>Pentapetalae</taxon>
        <taxon>rosids</taxon>
        <taxon>fabids</taxon>
        <taxon>Rosales</taxon>
        <taxon>Cannabaceae</taxon>
        <taxon>Cannabis</taxon>
    </lineage>
</organism>
<dbReference type="GO" id="GO:0003700">
    <property type="term" value="F:DNA-binding transcription factor activity"/>
    <property type="evidence" value="ECO:0007669"/>
    <property type="project" value="TreeGrafter"/>
</dbReference>
<dbReference type="InterPro" id="IPR045281">
    <property type="entry name" value="CONSTANS-like"/>
</dbReference>
<evidence type="ECO:0000256" key="3">
    <source>
        <dbReference type="PROSITE-ProRule" id="PRU00357"/>
    </source>
</evidence>
<feature type="region of interest" description="Disordered" evidence="4">
    <location>
        <begin position="42"/>
        <end position="86"/>
    </location>
</feature>
<dbReference type="Pfam" id="PF06203">
    <property type="entry name" value="CCT"/>
    <property type="match status" value="1"/>
</dbReference>
<evidence type="ECO:0000313" key="9">
    <source>
        <dbReference type="Proteomes" id="UP000583929"/>
    </source>
</evidence>
<evidence type="ECO:0000256" key="1">
    <source>
        <dbReference type="ARBA" id="ARBA00004123"/>
    </source>
</evidence>
<dbReference type="GO" id="GO:0009909">
    <property type="term" value="P:regulation of flower development"/>
    <property type="evidence" value="ECO:0007669"/>
    <property type="project" value="InterPro"/>
</dbReference>
<evidence type="ECO:0000313" key="8">
    <source>
        <dbReference type="Proteomes" id="UP000525078"/>
    </source>
</evidence>
<feature type="compositionally biased region" description="Low complexity" evidence="4">
    <location>
        <begin position="45"/>
        <end position="68"/>
    </location>
</feature>
<protein>
    <recommendedName>
        <fullName evidence="5">CCT domain-containing protein</fullName>
    </recommendedName>
</protein>
<keyword evidence="2 3" id="KW-0539">Nucleus</keyword>